<proteinExistence type="predicted"/>
<reference evidence="5 6" key="1">
    <citation type="submission" date="2018-07" db="EMBL/GenBank/DDBJ databases">
        <title>Comparative genomes isolates from brazilian mangrove.</title>
        <authorList>
            <person name="De Araujo J.E."/>
            <person name="Taketani R.G."/>
            <person name="Silva M.C.P."/>
            <person name="Lourenco M.V."/>
            <person name="Oliveira V.M."/>
            <person name="Andreote F.D."/>
        </authorList>
    </citation>
    <scope>NUCLEOTIDE SEQUENCE [LARGE SCALE GENOMIC DNA]</scope>
    <source>
        <strain evidence="5 6">HEX PRIS-MGV</strain>
    </source>
</reference>
<sequence length="708" mass="79600">MKWPSLRPIQEEAIHAILKSNADVLISAATAAGKTEAAFLPILSEVHENPTPSVQAMYVGPLKALINDQFGRLEDLCQRAEIDVHRWHGDVDAGKKNRLMEKPSGVLLITPESIESLMINRNTRLPSVFRGLKYVVIDEIHALIGNVRGTHLRSLLFRLRRYVEHDFRIVGLSATLGNAFSDYAEWMRPDRDREVSLISAKDEGKQLLYKIHAYTISKPDAHTSCSADESYKSTGAMPQDMFRHFSGHKNLIFANRKSDVEWFADELNSQCRAKNLPEEFLVHHGSLSKEIREYTEQEMQKERPRTTVCSSTLELGIDIGNVRSVGQVDPPYSVNSLVQRLGRSGRKKGEPQRMRLYIREEDVDEQSELTDRLHLDLLQAIALSELLLSRPRWVEPPRLVSWDLSTLTQQILSTLAETGGCQAGVIFERLCRRGGFRSMPPNVFSELLRGLGKRQIIEQMSQGDLILAPDGEKVVGHYSFYSAFQAPIEFNVIAGSETIGRLPVESLPQVNDHLLLAGRRWQVVAIDDEQKVILVRSSPGKAPPRFLPNGGDIHERVRQKMREVLLASSPVSYLDSTASRLLQNARNAAAFSDIAKGSIVALSPNKILWFTWTGTRTQRALMLIAEVLKLRPVDHHVALELACSQTEATEKFSAYAKSTPNAIQLAEELPFKHINKFDYLVDDTLLVQGLARDYLDLDGALWLIETIS</sequence>
<protein>
    <submittedName>
        <fullName evidence="5">DEAD/DEAH box helicase</fullName>
    </submittedName>
</protein>
<dbReference type="Proteomes" id="UP000253562">
    <property type="component" value="Unassembled WGS sequence"/>
</dbReference>
<evidence type="ECO:0000313" key="5">
    <source>
        <dbReference type="EMBL" id="RCS54884.1"/>
    </source>
</evidence>
<dbReference type="PROSITE" id="PS51194">
    <property type="entry name" value="HELICASE_CTER"/>
    <property type="match status" value="1"/>
</dbReference>
<dbReference type="EMBL" id="QPEX01000010">
    <property type="protein sequence ID" value="RCS54884.1"/>
    <property type="molecule type" value="Genomic_DNA"/>
</dbReference>
<dbReference type="PANTHER" id="PTHR47962">
    <property type="entry name" value="ATP-DEPENDENT HELICASE LHR-RELATED-RELATED"/>
    <property type="match status" value="1"/>
</dbReference>
<name>A0A368KYX3_9BACT</name>
<dbReference type="Pfam" id="PF00270">
    <property type="entry name" value="DEAD"/>
    <property type="match status" value="1"/>
</dbReference>
<evidence type="ECO:0000256" key="1">
    <source>
        <dbReference type="ARBA" id="ARBA00022741"/>
    </source>
</evidence>
<dbReference type="GO" id="GO:0003677">
    <property type="term" value="F:DNA binding"/>
    <property type="evidence" value="ECO:0007669"/>
    <property type="project" value="TreeGrafter"/>
</dbReference>
<keyword evidence="2" id="KW-0067">ATP-binding</keyword>
<dbReference type="GO" id="GO:0016887">
    <property type="term" value="F:ATP hydrolysis activity"/>
    <property type="evidence" value="ECO:0007669"/>
    <property type="project" value="TreeGrafter"/>
</dbReference>
<keyword evidence="5" id="KW-0347">Helicase</keyword>
<dbReference type="PROSITE" id="PS51192">
    <property type="entry name" value="HELICASE_ATP_BIND_1"/>
    <property type="match status" value="1"/>
</dbReference>
<organism evidence="5 6">
    <name type="scientific">Bremerella cremea</name>
    <dbReference type="NCBI Taxonomy" id="1031537"/>
    <lineage>
        <taxon>Bacteria</taxon>
        <taxon>Pseudomonadati</taxon>
        <taxon>Planctomycetota</taxon>
        <taxon>Planctomycetia</taxon>
        <taxon>Pirellulales</taxon>
        <taxon>Pirellulaceae</taxon>
        <taxon>Bremerella</taxon>
    </lineage>
</organism>
<evidence type="ECO:0000256" key="2">
    <source>
        <dbReference type="ARBA" id="ARBA00022840"/>
    </source>
</evidence>
<keyword evidence="5" id="KW-0378">Hydrolase</keyword>
<dbReference type="InterPro" id="IPR014001">
    <property type="entry name" value="Helicase_ATP-bd"/>
</dbReference>
<dbReference type="Pfam" id="PF00271">
    <property type="entry name" value="Helicase_C"/>
    <property type="match status" value="1"/>
</dbReference>
<dbReference type="RefSeq" id="WP_114367947.1">
    <property type="nucleotide sequence ID" value="NZ_QPEX01000010.1"/>
</dbReference>
<dbReference type="Gene3D" id="3.40.50.300">
    <property type="entry name" value="P-loop containing nucleotide triphosphate hydrolases"/>
    <property type="match status" value="2"/>
</dbReference>
<dbReference type="InterPro" id="IPR011545">
    <property type="entry name" value="DEAD/DEAH_box_helicase_dom"/>
</dbReference>
<gene>
    <name evidence="5" type="ORF">DTL42_07165</name>
</gene>
<dbReference type="AlphaFoldDB" id="A0A368KYX3"/>
<dbReference type="InterPro" id="IPR052511">
    <property type="entry name" value="ATP-dep_Helicase"/>
</dbReference>
<feature type="domain" description="Helicase ATP-binding" evidence="3">
    <location>
        <begin position="15"/>
        <end position="194"/>
    </location>
</feature>
<dbReference type="GO" id="GO:0005524">
    <property type="term" value="F:ATP binding"/>
    <property type="evidence" value="ECO:0007669"/>
    <property type="project" value="UniProtKB-KW"/>
</dbReference>
<dbReference type="PANTHER" id="PTHR47962:SF5">
    <property type="entry name" value="ATP-DEPENDENT HELICASE LHR-RELATED"/>
    <property type="match status" value="1"/>
</dbReference>
<dbReference type="SMART" id="SM00490">
    <property type="entry name" value="HELICc"/>
    <property type="match status" value="1"/>
</dbReference>
<evidence type="ECO:0000313" key="6">
    <source>
        <dbReference type="Proteomes" id="UP000253562"/>
    </source>
</evidence>
<evidence type="ECO:0000259" key="3">
    <source>
        <dbReference type="PROSITE" id="PS51192"/>
    </source>
</evidence>
<comment type="caution">
    <text evidence="5">The sequence shown here is derived from an EMBL/GenBank/DDBJ whole genome shotgun (WGS) entry which is preliminary data.</text>
</comment>
<dbReference type="SUPFAM" id="SSF52540">
    <property type="entry name" value="P-loop containing nucleoside triphosphate hydrolases"/>
    <property type="match status" value="1"/>
</dbReference>
<evidence type="ECO:0000259" key="4">
    <source>
        <dbReference type="PROSITE" id="PS51194"/>
    </source>
</evidence>
<dbReference type="InterPro" id="IPR027417">
    <property type="entry name" value="P-loop_NTPase"/>
</dbReference>
<keyword evidence="1" id="KW-0547">Nucleotide-binding</keyword>
<dbReference type="SMART" id="SM00487">
    <property type="entry name" value="DEXDc"/>
    <property type="match status" value="1"/>
</dbReference>
<dbReference type="InterPro" id="IPR001650">
    <property type="entry name" value="Helicase_C-like"/>
</dbReference>
<accession>A0A368KYX3</accession>
<dbReference type="OrthoDB" id="9774462at2"/>
<dbReference type="GO" id="GO:0004386">
    <property type="term" value="F:helicase activity"/>
    <property type="evidence" value="ECO:0007669"/>
    <property type="project" value="UniProtKB-KW"/>
</dbReference>
<feature type="domain" description="Helicase C-terminal" evidence="4">
    <location>
        <begin position="236"/>
        <end position="389"/>
    </location>
</feature>